<keyword evidence="3" id="KW-1185">Reference proteome</keyword>
<feature type="region of interest" description="Disordered" evidence="1">
    <location>
        <begin position="223"/>
        <end position="242"/>
    </location>
</feature>
<organism evidence="2 3">
    <name type="scientific">Ephemerocybe angulata</name>
    <dbReference type="NCBI Taxonomy" id="980116"/>
    <lineage>
        <taxon>Eukaryota</taxon>
        <taxon>Fungi</taxon>
        <taxon>Dikarya</taxon>
        <taxon>Basidiomycota</taxon>
        <taxon>Agaricomycotina</taxon>
        <taxon>Agaricomycetes</taxon>
        <taxon>Agaricomycetidae</taxon>
        <taxon>Agaricales</taxon>
        <taxon>Agaricineae</taxon>
        <taxon>Psathyrellaceae</taxon>
        <taxon>Ephemerocybe</taxon>
    </lineage>
</organism>
<feature type="region of interest" description="Disordered" evidence="1">
    <location>
        <begin position="119"/>
        <end position="149"/>
    </location>
</feature>
<comment type="caution">
    <text evidence="2">The sequence shown here is derived from an EMBL/GenBank/DDBJ whole genome shotgun (WGS) entry which is preliminary data.</text>
</comment>
<dbReference type="Proteomes" id="UP000521943">
    <property type="component" value="Unassembled WGS sequence"/>
</dbReference>
<name>A0A8H6HU16_9AGAR</name>
<gene>
    <name evidence="2" type="ORF">DFP72DRAFT_452271</name>
</gene>
<dbReference type="EMBL" id="JACGCI010000044">
    <property type="protein sequence ID" value="KAF6752377.1"/>
    <property type="molecule type" value="Genomic_DNA"/>
</dbReference>
<accession>A0A8H6HU16</accession>
<reference evidence="2 3" key="1">
    <citation type="submission" date="2020-07" db="EMBL/GenBank/DDBJ databases">
        <title>Comparative genomics of pyrophilous fungi reveals a link between fire events and developmental genes.</title>
        <authorList>
            <consortium name="DOE Joint Genome Institute"/>
            <person name="Steindorff A.S."/>
            <person name="Carver A."/>
            <person name="Calhoun S."/>
            <person name="Stillman K."/>
            <person name="Liu H."/>
            <person name="Lipzen A."/>
            <person name="Pangilinan J."/>
            <person name="Labutti K."/>
            <person name="Bruns T.D."/>
            <person name="Grigoriev I.V."/>
        </authorList>
    </citation>
    <scope>NUCLEOTIDE SEQUENCE [LARGE SCALE GENOMIC DNA]</scope>
    <source>
        <strain evidence="2 3">CBS 144469</strain>
    </source>
</reference>
<feature type="compositionally biased region" description="Polar residues" evidence="1">
    <location>
        <begin position="223"/>
        <end position="233"/>
    </location>
</feature>
<dbReference type="AlphaFoldDB" id="A0A8H6HU16"/>
<evidence type="ECO:0000313" key="3">
    <source>
        <dbReference type="Proteomes" id="UP000521943"/>
    </source>
</evidence>
<protein>
    <submittedName>
        <fullName evidence="2">Uncharacterized protein</fullName>
    </submittedName>
</protein>
<evidence type="ECO:0000256" key="1">
    <source>
        <dbReference type="SAM" id="MobiDB-lite"/>
    </source>
</evidence>
<evidence type="ECO:0000313" key="2">
    <source>
        <dbReference type="EMBL" id="KAF6752377.1"/>
    </source>
</evidence>
<sequence>MRALPQARPSDLAPQVHSAIVILYSTRRLSLLDTLPRAKALPFDSLHSQAPPALAPLIPRSTTSLHSCAQDRAVPFPASTAISRPSHHRPRSRLLHQVSLVADTMKIAARCVRRAEPCKGQARDAESGLEPPATLEDVKTRPPRHTRPKSAGYVSLQLRPIPTTHAMETRPMTSNIPDELGADGAQDDDYAPATALSAVTRLTTRKTMTATDEGRRRRVCGWNTANASQTQHMPSADGHSRRWCKHHSSVSAAIWRSQD</sequence>
<proteinExistence type="predicted"/>